<evidence type="ECO:0000313" key="6">
    <source>
        <dbReference type="EMBL" id="KAJ4967893.1"/>
    </source>
</evidence>
<keyword evidence="1" id="KW-0677">Repeat</keyword>
<dbReference type="AlphaFoldDB" id="A0A9Q0KC99"/>
<comment type="caution">
    <text evidence="6">The sequence shown here is derived from an EMBL/GenBank/DDBJ whole genome shotgun (WGS) entry which is preliminary data.</text>
</comment>
<dbReference type="SUPFAM" id="SSF52540">
    <property type="entry name" value="P-loop containing nucleoside triphosphate hydrolases"/>
    <property type="match status" value="1"/>
</dbReference>
<evidence type="ECO:0000313" key="7">
    <source>
        <dbReference type="Proteomes" id="UP001141806"/>
    </source>
</evidence>
<reference evidence="6" key="1">
    <citation type="journal article" date="2023" name="Plant J.">
        <title>The genome of the king protea, Protea cynaroides.</title>
        <authorList>
            <person name="Chang J."/>
            <person name="Duong T.A."/>
            <person name="Schoeman C."/>
            <person name="Ma X."/>
            <person name="Roodt D."/>
            <person name="Barker N."/>
            <person name="Li Z."/>
            <person name="Van de Peer Y."/>
            <person name="Mizrachi E."/>
        </authorList>
    </citation>
    <scope>NUCLEOTIDE SEQUENCE</scope>
    <source>
        <tissue evidence="6">Young leaves</tissue>
    </source>
</reference>
<organism evidence="6 7">
    <name type="scientific">Protea cynaroides</name>
    <dbReference type="NCBI Taxonomy" id="273540"/>
    <lineage>
        <taxon>Eukaryota</taxon>
        <taxon>Viridiplantae</taxon>
        <taxon>Streptophyta</taxon>
        <taxon>Embryophyta</taxon>
        <taxon>Tracheophyta</taxon>
        <taxon>Spermatophyta</taxon>
        <taxon>Magnoliopsida</taxon>
        <taxon>Proteales</taxon>
        <taxon>Proteaceae</taxon>
        <taxon>Protea</taxon>
    </lineage>
</organism>
<keyword evidence="7" id="KW-1185">Reference proteome</keyword>
<evidence type="ECO:0000256" key="1">
    <source>
        <dbReference type="ARBA" id="ARBA00022737"/>
    </source>
</evidence>
<dbReference type="Pfam" id="PF00931">
    <property type="entry name" value="NB-ARC"/>
    <property type="match status" value="1"/>
</dbReference>
<dbReference type="InterPro" id="IPR027417">
    <property type="entry name" value="P-loop_NTPase"/>
</dbReference>
<dbReference type="Pfam" id="PF18052">
    <property type="entry name" value="Rx_N"/>
    <property type="match status" value="1"/>
</dbReference>
<name>A0A9Q0KC99_9MAGN</name>
<dbReference type="EMBL" id="JAMYWD010000006">
    <property type="protein sequence ID" value="KAJ4967893.1"/>
    <property type="molecule type" value="Genomic_DNA"/>
</dbReference>
<dbReference type="InterPro" id="IPR002182">
    <property type="entry name" value="NB-ARC"/>
</dbReference>
<dbReference type="Proteomes" id="UP001141806">
    <property type="component" value="Unassembled WGS sequence"/>
</dbReference>
<dbReference type="Gene3D" id="3.40.50.300">
    <property type="entry name" value="P-loop containing nucleotide triphosphate hydrolases"/>
    <property type="match status" value="1"/>
</dbReference>
<dbReference type="GO" id="GO:0043531">
    <property type="term" value="F:ADP binding"/>
    <property type="evidence" value="ECO:0007669"/>
    <property type="project" value="InterPro"/>
</dbReference>
<dbReference type="Gene3D" id="1.20.5.4130">
    <property type="match status" value="1"/>
</dbReference>
<evidence type="ECO:0000256" key="2">
    <source>
        <dbReference type="ARBA" id="ARBA00022741"/>
    </source>
</evidence>
<evidence type="ECO:0000256" key="3">
    <source>
        <dbReference type="ARBA" id="ARBA00022821"/>
    </source>
</evidence>
<feature type="domain" description="NB-ARC" evidence="4">
    <location>
        <begin position="171"/>
        <end position="207"/>
    </location>
</feature>
<evidence type="ECO:0000259" key="4">
    <source>
        <dbReference type="Pfam" id="PF00931"/>
    </source>
</evidence>
<dbReference type="GO" id="GO:0006952">
    <property type="term" value="P:defense response"/>
    <property type="evidence" value="ECO:0007669"/>
    <property type="project" value="UniProtKB-KW"/>
</dbReference>
<proteinExistence type="predicted"/>
<evidence type="ECO:0008006" key="8">
    <source>
        <dbReference type="Google" id="ProtNLM"/>
    </source>
</evidence>
<sequence length="243" mass="27374">MAESIVTFFIEKLSDLVTREASLLTGVDEQVDSLRNELEWIRSFLKDVDGKRKDNERARLWVNQVRSISYDAENVIDEFIFKVERQRQRGRGIGCIGSSCTCYGRNFQVKLLHDLGNQEVSANKSKYGIETLQFGEPSSSSQQSLSRRQRRPPVVEEVDVVGMEDETEMQVRQLIHGEPRLFVLSIVGMGGLGKTTLAKKVYNSNEVGILSVAPGFTFLKNTVLESSSSHSYIKLCSMKGSKR</sequence>
<dbReference type="OrthoDB" id="3027644at2759"/>
<dbReference type="InterPro" id="IPR041118">
    <property type="entry name" value="Rx_N"/>
</dbReference>
<protein>
    <recommendedName>
        <fullName evidence="8">Disease resistance protein</fullName>
    </recommendedName>
</protein>
<gene>
    <name evidence="6" type="ORF">NE237_014594</name>
</gene>
<dbReference type="PANTHER" id="PTHR19338">
    <property type="entry name" value="TRANSLOCASE OF INNER MITOCHONDRIAL MEMBRANE 13 HOMOLOG"/>
    <property type="match status" value="1"/>
</dbReference>
<evidence type="ECO:0000259" key="5">
    <source>
        <dbReference type="Pfam" id="PF18052"/>
    </source>
</evidence>
<feature type="domain" description="Disease resistance N-terminal" evidence="5">
    <location>
        <begin position="5"/>
        <end position="91"/>
    </location>
</feature>
<accession>A0A9Q0KC99</accession>
<dbReference type="PANTHER" id="PTHR19338:SF66">
    <property type="entry name" value="NB-ARC DOMAIN-CONTAINING PROTEIN"/>
    <property type="match status" value="1"/>
</dbReference>
<dbReference type="CDD" id="cd14798">
    <property type="entry name" value="RX-CC_like"/>
    <property type="match status" value="1"/>
</dbReference>
<dbReference type="InterPro" id="IPR038005">
    <property type="entry name" value="RX-like_CC"/>
</dbReference>
<keyword evidence="3" id="KW-0611">Plant defense</keyword>
<keyword evidence="2" id="KW-0547">Nucleotide-binding</keyword>